<feature type="signal peptide" evidence="8">
    <location>
        <begin position="1"/>
        <end position="18"/>
    </location>
</feature>
<feature type="disulfide bond" evidence="5">
    <location>
        <begin position="524"/>
        <end position="536"/>
    </location>
</feature>
<keyword evidence="7" id="KW-0378">Hydrolase</keyword>
<dbReference type="PROSITE" id="PS52011">
    <property type="entry name" value="PEPTIDASE_M2"/>
    <property type="match status" value="1"/>
</dbReference>
<comment type="caution">
    <text evidence="6">Lacks conserved residue(s) required for the propagation of feature annotation.</text>
</comment>
<keyword evidence="4 7" id="KW-0325">Glycoprotein</keyword>
<dbReference type="PANTHER" id="PTHR10514">
    <property type="entry name" value="ANGIOTENSIN-CONVERTING ENZYME"/>
    <property type="match status" value="1"/>
</dbReference>
<feature type="chain" id="PRO_5009325384" description="Angiotensin-converting enzyme" evidence="8">
    <location>
        <begin position="19"/>
        <end position="611"/>
    </location>
</feature>
<dbReference type="Pfam" id="PF01401">
    <property type="entry name" value="Peptidase_M2"/>
    <property type="match status" value="1"/>
</dbReference>
<dbReference type="InterPro" id="IPR001548">
    <property type="entry name" value="Peptidase_M2"/>
</dbReference>
<evidence type="ECO:0000256" key="2">
    <source>
        <dbReference type="ARBA" id="ARBA00022729"/>
    </source>
</evidence>
<dbReference type="GO" id="GO:0005886">
    <property type="term" value="C:plasma membrane"/>
    <property type="evidence" value="ECO:0007669"/>
    <property type="project" value="TreeGrafter"/>
</dbReference>
<dbReference type="GO" id="GO:0008241">
    <property type="term" value="F:peptidyl-dipeptidase activity"/>
    <property type="evidence" value="ECO:0007669"/>
    <property type="project" value="InterPro"/>
</dbReference>
<dbReference type="CDD" id="cd06461">
    <property type="entry name" value="M2_ACE"/>
    <property type="match status" value="1"/>
</dbReference>
<keyword evidence="2 8" id="KW-0732">Signal</keyword>
<name>A0A1I8NRP3_STOCA</name>
<dbReference type="SUPFAM" id="SSF55486">
    <property type="entry name" value="Metalloproteases ('zincins'), catalytic domain"/>
    <property type="match status" value="1"/>
</dbReference>
<sequence length="611" mass="70760">MKLLQVFLIALVCKLCLAATNTELEAKNYLAKTSERYFNLYNKISAEIFALDDDDDMETAFGRLSNIKKIAAELVDFSNEAAEFDQSKIQDPEIKRALNNLREVADLFVLGDDYFESMVIAVAALQTLASDKDIEPYNGGENMPNQDDSLVAFYPDIQKVYETSNDPEELKYYWNAWLEKNTVWAATNFYTIIEAMKKSATILDRPVLNMYYSNFDIEEFLKEMDKVMEELKPTYKQLHAFIRHELHKKYGSEVIDAEGPIPHHLFQQVLAQAWKEGSVIENYFPFKELPPYDGFVKDFSSKKLLNDAQDFYKSLGFSDLDEDFLKNRLTAQDESNSINGCRAVIFDLTPKVYMHYCQKVDFKKFMQMHGYVGRIQYAQEKKDLPAYFFESYDLEYPVGEAVILSASTPKHLQAIGLAKNFEFSEKTLMNRLFRMGIHTILNIPQYYVHSKIVKELLNDTVDMETVNKRYWKLMEDYAGVEPPSDRDEGCIDFPYKFYLDVEQNHQTQKFVSEVVGYQFYKALCQKAGEQGQLYNCDFYGNKNVGNAMKSMMALGSTKPWKEVVSKILTDNASLSADPLVEYYTPIIDWIKTLNEQNKVKIGWKESQYKVL</sequence>
<dbReference type="AlphaFoldDB" id="A0A1I8NRP3"/>
<keyword evidence="7" id="KW-0479">Metal-binding</keyword>
<dbReference type="STRING" id="35570.A0A1I8NRP3"/>
<dbReference type="VEuPathDB" id="VectorBase:SCAU001439"/>
<keyword evidence="7" id="KW-0862">Zinc</keyword>
<protein>
    <recommendedName>
        <fullName evidence="7">Angiotensin-converting enzyme</fullName>
        <ecNumber evidence="7">3.4.-.-</ecNumber>
    </recommendedName>
</protein>
<accession>A0A1I8NRP3</accession>
<keyword evidence="7" id="KW-0482">Metalloprotease</keyword>
<evidence type="ECO:0000256" key="4">
    <source>
        <dbReference type="ARBA" id="ARBA00023180"/>
    </source>
</evidence>
<keyword evidence="7" id="KW-0121">Carboxypeptidase</keyword>
<evidence type="ECO:0000256" key="7">
    <source>
        <dbReference type="RuleBase" id="RU361144"/>
    </source>
</evidence>
<reference evidence="9" key="1">
    <citation type="submission" date="2020-05" db="UniProtKB">
        <authorList>
            <consortium name="EnsemblMetazoa"/>
        </authorList>
    </citation>
    <scope>IDENTIFICATION</scope>
    <source>
        <strain evidence="9">USDA</strain>
    </source>
</reference>
<evidence type="ECO:0000313" key="9">
    <source>
        <dbReference type="EnsemblMetazoa" id="SCAU001439-PA"/>
    </source>
</evidence>
<evidence type="ECO:0000256" key="1">
    <source>
        <dbReference type="ARBA" id="ARBA00008139"/>
    </source>
</evidence>
<gene>
    <name evidence="9" type="primary">106080907</name>
</gene>
<dbReference type="EC" id="3.4.-.-" evidence="7"/>
<dbReference type="KEGG" id="scac:106080907"/>
<comment type="similarity">
    <text evidence="1 6 7">Belongs to the peptidase M2 family.</text>
</comment>
<dbReference type="PANTHER" id="PTHR10514:SF44">
    <property type="entry name" value="ANGIOTENSIN-CONVERTING ENZYME-RELATED"/>
    <property type="match status" value="1"/>
</dbReference>
<dbReference type="Gene3D" id="1.10.1370.30">
    <property type="match status" value="1"/>
</dbReference>
<feature type="disulfide bond" evidence="5">
    <location>
        <begin position="341"/>
        <end position="357"/>
    </location>
</feature>
<dbReference type="GO" id="GO:0046872">
    <property type="term" value="F:metal ion binding"/>
    <property type="evidence" value="ECO:0007669"/>
    <property type="project" value="UniProtKB-KW"/>
</dbReference>
<evidence type="ECO:0000256" key="6">
    <source>
        <dbReference type="PROSITE-ProRule" id="PRU01355"/>
    </source>
</evidence>
<evidence type="ECO:0000313" key="10">
    <source>
        <dbReference type="Proteomes" id="UP000095300"/>
    </source>
</evidence>
<proteinExistence type="inferred from homology"/>
<evidence type="ECO:0000256" key="8">
    <source>
        <dbReference type="SAM" id="SignalP"/>
    </source>
</evidence>
<dbReference type="GO" id="GO:0008237">
    <property type="term" value="F:metallopeptidase activity"/>
    <property type="evidence" value="ECO:0007669"/>
    <property type="project" value="UniProtKB-KW"/>
</dbReference>
<keyword evidence="10" id="KW-1185">Reference proteome</keyword>
<dbReference type="PRINTS" id="PR00791">
    <property type="entry name" value="PEPDIPTASEA"/>
</dbReference>
<dbReference type="EnsemblMetazoa" id="SCAU001439-RA">
    <property type="protein sequence ID" value="SCAU001439-PA"/>
    <property type="gene ID" value="SCAU001439"/>
</dbReference>
<dbReference type="GO" id="GO:0005615">
    <property type="term" value="C:extracellular space"/>
    <property type="evidence" value="ECO:0007669"/>
    <property type="project" value="TreeGrafter"/>
</dbReference>
<evidence type="ECO:0000256" key="3">
    <source>
        <dbReference type="ARBA" id="ARBA00023157"/>
    </source>
</evidence>
<comment type="cofactor">
    <cofactor evidence="7">
        <name>Zn(2+)</name>
        <dbReference type="ChEBI" id="CHEBI:29105"/>
    </cofactor>
    <text evidence="7">Binds 1 zinc ion per subunit.</text>
</comment>
<dbReference type="Proteomes" id="UP000095300">
    <property type="component" value="Unassembled WGS sequence"/>
</dbReference>
<dbReference type="GO" id="GO:0006508">
    <property type="term" value="P:proteolysis"/>
    <property type="evidence" value="ECO:0007669"/>
    <property type="project" value="UniProtKB-KW"/>
</dbReference>
<evidence type="ECO:0000256" key="5">
    <source>
        <dbReference type="PIRSR" id="PIRSR601548-4"/>
    </source>
</evidence>
<keyword evidence="7" id="KW-0645">Protease</keyword>
<organism evidence="9 10">
    <name type="scientific">Stomoxys calcitrans</name>
    <name type="common">Stable fly</name>
    <name type="synonym">Conops calcitrans</name>
    <dbReference type="NCBI Taxonomy" id="35570"/>
    <lineage>
        <taxon>Eukaryota</taxon>
        <taxon>Metazoa</taxon>
        <taxon>Ecdysozoa</taxon>
        <taxon>Arthropoda</taxon>
        <taxon>Hexapoda</taxon>
        <taxon>Insecta</taxon>
        <taxon>Pterygota</taxon>
        <taxon>Neoptera</taxon>
        <taxon>Endopterygota</taxon>
        <taxon>Diptera</taxon>
        <taxon>Brachycera</taxon>
        <taxon>Muscomorpha</taxon>
        <taxon>Muscoidea</taxon>
        <taxon>Muscidae</taxon>
        <taxon>Stomoxys</taxon>
    </lineage>
</organism>
<keyword evidence="3 5" id="KW-1015">Disulfide bond</keyword>
<dbReference type="OrthoDB" id="10029630at2759"/>
<dbReference type="GO" id="GO:0004180">
    <property type="term" value="F:carboxypeptidase activity"/>
    <property type="evidence" value="ECO:0007669"/>
    <property type="project" value="UniProtKB-KW"/>
</dbReference>